<evidence type="ECO:0000256" key="17">
    <source>
        <dbReference type="ARBA" id="ARBA00049628"/>
    </source>
</evidence>
<dbReference type="Proteomes" id="UP000290624">
    <property type="component" value="Unassembled WGS sequence"/>
</dbReference>
<dbReference type="PANTHER" id="PTHR43584">
    <property type="entry name" value="NUCLEOTIDYL TRANSFERASE"/>
    <property type="match status" value="1"/>
</dbReference>
<feature type="binding site" evidence="18">
    <location>
        <position position="237"/>
    </location>
    <ligand>
        <name>Mg(2+)</name>
        <dbReference type="ChEBI" id="CHEBI:18420"/>
    </ligand>
</feature>
<evidence type="ECO:0000313" key="20">
    <source>
        <dbReference type="EMBL" id="RXW33050.1"/>
    </source>
</evidence>
<evidence type="ECO:0000256" key="12">
    <source>
        <dbReference type="ARBA" id="ARBA00023268"/>
    </source>
</evidence>
<feature type="binding site" evidence="18">
    <location>
        <begin position="109"/>
        <end position="111"/>
    </location>
    <ligand>
        <name>UDP-N-acetyl-alpha-D-glucosamine</name>
        <dbReference type="ChEBI" id="CHEBI:57705"/>
    </ligand>
</feature>
<comment type="subunit">
    <text evidence="18">Homotrimer.</text>
</comment>
<feature type="region of interest" description="N-acetyltransferase" evidence="18">
    <location>
        <begin position="261"/>
        <end position="482"/>
    </location>
</feature>
<feature type="binding site" evidence="18">
    <location>
        <position position="28"/>
    </location>
    <ligand>
        <name>UDP-N-acetyl-alpha-D-glucosamine</name>
        <dbReference type="ChEBI" id="CHEBI:57705"/>
    </ligand>
</feature>
<dbReference type="InterPro" id="IPR029044">
    <property type="entry name" value="Nucleotide-diphossugar_trans"/>
</dbReference>
<evidence type="ECO:0000256" key="2">
    <source>
        <dbReference type="ARBA" id="ARBA00007707"/>
    </source>
</evidence>
<evidence type="ECO:0000256" key="6">
    <source>
        <dbReference type="ARBA" id="ARBA00022695"/>
    </source>
</evidence>
<dbReference type="InterPro" id="IPR050065">
    <property type="entry name" value="GlmU-like"/>
</dbReference>
<feature type="binding site" evidence="18">
    <location>
        <position position="164"/>
    </location>
    <ligand>
        <name>UDP-N-acetyl-alpha-D-glucosamine</name>
        <dbReference type="ChEBI" id="CHEBI:57705"/>
    </ligand>
</feature>
<dbReference type="UniPathway" id="UPA00113">
    <property type="reaction ID" value="UER00532"/>
</dbReference>
<evidence type="ECO:0000259" key="19">
    <source>
        <dbReference type="PROSITE" id="PS50006"/>
    </source>
</evidence>
<dbReference type="InterPro" id="IPR038009">
    <property type="entry name" value="GlmU_C_LbH"/>
</dbReference>
<sequence>MDDQVPGVAGVVVLAAGAGTRMKSRTSKLLHQIAGRSLLSYAIHAAEFLDPERLVVVVGHEREQIEAHLADIAPQVTVAVQEQQNGTGDAVRAGLEHLADVEGEIVVTYGDVPLLTGETLAALVAAHRTHSDAVTVLSTVLDDPSGYGRIVRDADGGQVAAIVEQKDATPQQAAITEINAGIYVFDAATLRAGLASLTSNNAQGELYLTDVITFARERGRDVHAMILEDRWQAEGVNDRIQLSRLGREQNRRLLEKWMRAGVTILDPETTWVHDTVDLAPDVTLLPGTHLEGATSVATGATIGPDTTLIDVEVREDATIVRTHGSLAIIGAGASVGPFAYLRPGTELGDRGKIGTFVETKNAMIGEGAKVPHLTYAGDVEIGPDANIGAGTIFANYDGVTKSRSVVGKASFVGSNSVIMAPVEIADGAYVGAGSAITDPVGPGELAVARARQRNIAGWVAARRAGTKTFTAAREASEGTPEQ</sequence>
<dbReference type="UniPathway" id="UPA00973"/>
<protein>
    <recommendedName>
        <fullName evidence="18">Bifunctional protein GlmU</fullName>
    </recommendedName>
    <domain>
        <recommendedName>
            <fullName evidence="18">UDP-N-acetylglucosamine pyrophosphorylase</fullName>
            <ecNumber evidence="18">2.7.7.23</ecNumber>
        </recommendedName>
        <alternativeName>
            <fullName evidence="18">N-acetylglucosamine-1-phosphate uridyltransferase</fullName>
        </alternativeName>
    </domain>
    <domain>
        <recommendedName>
            <fullName evidence="18">Glucosamine-1-phosphate N-acetyltransferase</fullName>
            <ecNumber evidence="18">2.3.1.157</ecNumber>
        </recommendedName>
    </domain>
</protein>
<comment type="catalytic activity">
    <reaction evidence="16 18">
        <text>N-acetyl-alpha-D-glucosamine 1-phosphate + UTP + H(+) = UDP-N-acetyl-alpha-D-glucosamine + diphosphate</text>
        <dbReference type="Rhea" id="RHEA:13509"/>
        <dbReference type="ChEBI" id="CHEBI:15378"/>
        <dbReference type="ChEBI" id="CHEBI:33019"/>
        <dbReference type="ChEBI" id="CHEBI:46398"/>
        <dbReference type="ChEBI" id="CHEBI:57705"/>
        <dbReference type="ChEBI" id="CHEBI:57776"/>
        <dbReference type="EC" id="2.7.7.23"/>
    </reaction>
</comment>
<dbReference type="SUPFAM" id="SSF51161">
    <property type="entry name" value="Trimeric LpxA-like enzymes"/>
    <property type="match status" value="1"/>
</dbReference>
<dbReference type="InterPro" id="IPR011004">
    <property type="entry name" value="Trimer_LpxA-like_sf"/>
</dbReference>
<dbReference type="SUPFAM" id="SSF53448">
    <property type="entry name" value="Nucleotide-diphospho-sugar transferases"/>
    <property type="match status" value="1"/>
</dbReference>
<dbReference type="AlphaFoldDB" id="A0A4Q2EHK0"/>
<keyword evidence="5 18" id="KW-0808">Transferase</keyword>
<keyword evidence="10 18" id="KW-0133">Cell shape</keyword>
<dbReference type="GO" id="GO:0000902">
    <property type="term" value="P:cell morphogenesis"/>
    <property type="evidence" value="ECO:0007669"/>
    <property type="project" value="UniProtKB-UniRule"/>
</dbReference>
<dbReference type="InterPro" id="IPR000253">
    <property type="entry name" value="FHA_dom"/>
</dbReference>
<gene>
    <name evidence="18 20" type="primary">glmU</name>
    <name evidence="20" type="ORF">C1706_04115</name>
</gene>
<keyword evidence="13 18" id="KW-0012">Acyltransferase</keyword>
<dbReference type="GO" id="GO:0000287">
    <property type="term" value="F:magnesium ion binding"/>
    <property type="evidence" value="ECO:0007669"/>
    <property type="project" value="UniProtKB-UniRule"/>
</dbReference>
<feature type="binding site" evidence="18">
    <location>
        <position position="389"/>
    </location>
    <ligand>
        <name>acetyl-CoA</name>
        <dbReference type="ChEBI" id="CHEBI:57288"/>
    </ligand>
</feature>
<evidence type="ECO:0000256" key="8">
    <source>
        <dbReference type="ARBA" id="ARBA00022737"/>
    </source>
</evidence>
<keyword evidence="9 18" id="KW-0460">Magnesium</keyword>
<feature type="binding site" evidence="18">
    <location>
        <position position="449"/>
    </location>
    <ligand>
        <name>acetyl-CoA</name>
        <dbReference type="ChEBI" id="CHEBI:57288"/>
    </ligand>
</feature>
<evidence type="ECO:0000256" key="10">
    <source>
        <dbReference type="ARBA" id="ARBA00022960"/>
    </source>
</evidence>
<dbReference type="GO" id="GO:0009245">
    <property type="term" value="P:lipid A biosynthetic process"/>
    <property type="evidence" value="ECO:0007669"/>
    <property type="project" value="UniProtKB-UniRule"/>
</dbReference>
<comment type="cofactor">
    <cofactor evidence="18">
        <name>Mg(2+)</name>
        <dbReference type="ChEBI" id="CHEBI:18420"/>
    </cofactor>
    <text evidence="18">Binds 1 Mg(2+) ion per subunit.</text>
</comment>
<dbReference type="GO" id="GO:0003977">
    <property type="term" value="F:UDP-N-acetylglucosamine diphosphorylase activity"/>
    <property type="evidence" value="ECO:0007669"/>
    <property type="project" value="UniProtKB-UniRule"/>
</dbReference>
<dbReference type="GO" id="GO:0019134">
    <property type="term" value="F:glucosamine-1-phosphate N-acetyltransferase activity"/>
    <property type="evidence" value="ECO:0007669"/>
    <property type="project" value="UniProtKB-UniRule"/>
</dbReference>
<organism evidence="20 21">
    <name type="scientific">Propioniciclava flava</name>
    <dbReference type="NCBI Taxonomy" id="2072026"/>
    <lineage>
        <taxon>Bacteria</taxon>
        <taxon>Bacillati</taxon>
        <taxon>Actinomycetota</taxon>
        <taxon>Actinomycetes</taxon>
        <taxon>Propionibacteriales</taxon>
        <taxon>Propionibacteriaceae</taxon>
        <taxon>Propioniciclava</taxon>
    </lineage>
</organism>
<feature type="binding site" evidence="18">
    <location>
        <begin position="14"/>
        <end position="17"/>
    </location>
    <ligand>
        <name>UDP-N-acetyl-alpha-D-glucosamine</name>
        <dbReference type="ChEBI" id="CHEBI:57705"/>
    </ligand>
</feature>
<keyword evidence="21" id="KW-1185">Reference proteome</keyword>
<dbReference type="CDD" id="cd03353">
    <property type="entry name" value="LbH_GlmU_C"/>
    <property type="match status" value="1"/>
</dbReference>
<evidence type="ECO:0000256" key="15">
    <source>
        <dbReference type="ARBA" id="ARBA00048247"/>
    </source>
</evidence>
<dbReference type="Gene3D" id="2.160.10.10">
    <property type="entry name" value="Hexapeptide repeat proteins"/>
    <property type="match status" value="1"/>
</dbReference>
<evidence type="ECO:0000256" key="7">
    <source>
        <dbReference type="ARBA" id="ARBA00022723"/>
    </source>
</evidence>
<dbReference type="HAMAP" id="MF_01631">
    <property type="entry name" value="GlmU"/>
    <property type="match status" value="1"/>
</dbReference>
<dbReference type="GO" id="GO:0008360">
    <property type="term" value="P:regulation of cell shape"/>
    <property type="evidence" value="ECO:0007669"/>
    <property type="project" value="UniProtKB-KW"/>
</dbReference>
<dbReference type="Pfam" id="PF12804">
    <property type="entry name" value="NTP_transf_3"/>
    <property type="match status" value="1"/>
</dbReference>
<evidence type="ECO:0000256" key="16">
    <source>
        <dbReference type="ARBA" id="ARBA00048493"/>
    </source>
</evidence>
<dbReference type="CDD" id="cd02540">
    <property type="entry name" value="GT2_GlmU_N_bac"/>
    <property type="match status" value="1"/>
</dbReference>
<dbReference type="RefSeq" id="WP_129457948.1">
    <property type="nucleotide sequence ID" value="NZ_PPCV01000002.1"/>
</dbReference>
<dbReference type="GO" id="GO:0005737">
    <property type="term" value="C:cytoplasm"/>
    <property type="evidence" value="ECO:0007669"/>
    <property type="project" value="UniProtKB-SubCell"/>
</dbReference>
<name>A0A4Q2EHK0_9ACTN</name>
<feature type="active site" description="Proton acceptor" evidence="18">
    <location>
        <position position="372"/>
    </location>
</feature>
<evidence type="ECO:0000256" key="3">
    <source>
        <dbReference type="ARBA" id="ARBA00007947"/>
    </source>
</evidence>
<keyword evidence="6 18" id="KW-0548">Nucleotidyltransferase</keyword>
<dbReference type="EC" id="2.3.1.157" evidence="18"/>
<evidence type="ECO:0000256" key="5">
    <source>
        <dbReference type="ARBA" id="ARBA00022679"/>
    </source>
</evidence>
<comment type="pathway">
    <text evidence="18">Nucleotide-sugar biosynthesis; UDP-N-acetyl-alpha-D-glucosamine biosynthesis; N-acetyl-alpha-D-glucosamine 1-phosphate from alpha-D-glucosamine 6-phosphate (route II): step 2/2.</text>
</comment>
<evidence type="ECO:0000256" key="18">
    <source>
        <dbReference type="HAMAP-Rule" id="MF_01631"/>
    </source>
</evidence>
<dbReference type="GO" id="GO:0071555">
    <property type="term" value="P:cell wall organization"/>
    <property type="evidence" value="ECO:0007669"/>
    <property type="project" value="UniProtKB-KW"/>
</dbReference>
<feature type="binding site" evidence="18">
    <location>
        <position position="414"/>
    </location>
    <ligand>
        <name>acetyl-CoA</name>
        <dbReference type="ChEBI" id="CHEBI:57288"/>
    </ligand>
</feature>
<comment type="caution">
    <text evidence="20">The sequence shown here is derived from an EMBL/GenBank/DDBJ whole genome shotgun (WGS) entry which is preliminary data.</text>
</comment>
<feature type="region of interest" description="Linker" evidence="18">
    <location>
        <begin position="240"/>
        <end position="260"/>
    </location>
</feature>
<dbReference type="InterPro" id="IPR025877">
    <property type="entry name" value="MobA-like_NTP_Trfase"/>
</dbReference>
<feature type="binding site" evidence="18">
    <location>
        <position position="237"/>
    </location>
    <ligand>
        <name>UDP-N-acetyl-alpha-D-glucosamine</name>
        <dbReference type="ChEBI" id="CHEBI:57705"/>
    </ligand>
</feature>
<feature type="binding site" evidence="18">
    <location>
        <position position="179"/>
    </location>
    <ligand>
        <name>UDP-N-acetyl-alpha-D-glucosamine</name>
        <dbReference type="ChEBI" id="CHEBI:57705"/>
    </ligand>
</feature>
<feature type="binding site" evidence="18">
    <location>
        <position position="375"/>
    </location>
    <ligand>
        <name>UDP-N-acetyl-alpha-D-glucosamine</name>
        <dbReference type="ChEBI" id="CHEBI:57705"/>
    </ligand>
</feature>
<evidence type="ECO:0000313" key="21">
    <source>
        <dbReference type="Proteomes" id="UP000290624"/>
    </source>
</evidence>
<dbReference type="InterPro" id="IPR001451">
    <property type="entry name" value="Hexapep"/>
</dbReference>
<feature type="binding site" evidence="18">
    <location>
        <position position="342"/>
    </location>
    <ligand>
        <name>UDP-N-acetyl-alpha-D-glucosamine</name>
        <dbReference type="ChEBI" id="CHEBI:57705"/>
    </ligand>
</feature>
<feature type="binding site" evidence="18">
    <location>
        <begin position="395"/>
        <end position="396"/>
    </location>
    <ligand>
        <name>acetyl-CoA</name>
        <dbReference type="ChEBI" id="CHEBI:57288"/>
    </ligand>
</feature>
<comment type="pathway">
    <text evidence="18">Bacterial outer membrane biogenesis; LPS lipid A biosynthesis.</text>
</comment>
<keyword evidence="8 18" id="KW-0677">Repeat</keyword>
<evidence type="ECO:0000256" key="14">
    <source>
        <dbReference type="ARBA" id="ARBA00023316"/>
    </source>
</evidence>
<dbReference type="GO" id="GO:0009252">
    <property type="term" value="P:peptidoglycan biosynthetic process"/>
    <property type="evidence" value="ECO:0007669"/>
    <property type="project" value="UniProtKB-UniRule"/>
</dbReference>
<dbReference type="EC" id="2.7.7.23" evidence="18"/>
<feature type="binding site" evidence="18">
    <location>
        <begin position="86"/>
        <end position="87"/>
    </location>
    <ligand>
        <name>UDP-N-acetyl-alpha-D-glucosamine</name>
        <dbReference type="ChEBI" id="CHEBI:57705"/>
    </ligand>
</feature>
<feature type="binding site" evidence="18">
    <location>
        <position position="360"/>
    </location>
    <ligand>
        <name>UDP-N-acetyl-alpha-D-glucosamine</name>
        <dbReference type="ChEBI" id="CHEBI:57705"/>
    </ligand>
</feature>
<comment type="similarity">
    <text evidence="3 18">In the N-terminal section; belongs to the N-acetylglucosamine-1-phosphate uridyltransferase family.</text>
</comment>
<evidence type="ECO:0000256" key="4">
    <source>
        <dbReference type="ARBA" id="ARBA00022490"/>
    </source>
</evidence>
<feature type="binding site" evidence="18">
    <location>
        <position position="432"/>
    </location>
    <ligand>
        <name>acetyl-CoA</name>
        <dbReference type="ChEBI" id="CHEBI:57288"/>
    </ligand>
</feature>
<keyword evidence="12 18" id="KW-0511">Multifunctional enzyme</keyword>
<feature type="binding site" evidence="18">
    <location>
        <position position="386"/>
    </location>
    <ligand>
        <name>UDP-N-acetyl-alpha-D-glucosamine</name>
        <dbReference type="ChEBI" id="CHEBI:57705"/>
    </ligand>
</feature>
<feature type="binding site" evidence="18">
    <location>
        <position position="111"/>
    </location>
    <ligand>
        <name>Mg(2+)</name>
        <dbReference type="ChEBI" id="CHEBI:18420"/>
    </ligand>
</feature>
<accession>A0A4Q2EHK0</accession>
<dbReference type="GO" id="GO:0006048">
    <property type="term" value="P:UDP-N-acetylglucosamine biosynthetic process"/>
    <property type="evidence" value="ECO:0007669"/>
    <property type="project" value="UniProtKB-UniPathway"/>
</dbReference>
<proteinExistence type="inferred from homology"/>
<keyword evidence="7 18" id="KW-0479">Metal-binding</keyword>
<comment type="function">
    <text evidence="17 18">Catalyzes the last two sequential reactions in the de novo biosynthetic pathway for UDP-N-acetylglucosamine (UDP-GlcNAc). The C-terminal domain catalyzes the transfer of acetyl group from acetyl coenzyme A to glucosamine-1-phosphate (GlcN-1-P) to produce N-acetylglucosamine-1-phosphate (GlcNAc-1-P), which is converted into UDP-GlcNAc by the transfer of uridine 5-monophosphate (from uridine 5-triphosphate), a reaction catalyzed by the N-terminal domain.</text>
</comment>
<dbReference type="PROSITE" id="PS50006">
    <property type="entry name" value="FHA_DOMAIN"/>
    <property type="match status" value="1"/>
</dbReference>
<dbReference type="InterPro" id="IPR005882">
    <property type="entry name" value="Bifunctional_GlmU"/>
</dbReference>
<dbReference type="NCBIfam" id="NF010932">
    <property type="entry name" value="PRK14352.1"/>
    <property type="match status" value="1"/>
</dbReference>
<comment type="similarity">
    <text evidence="2 18">In the C-terminal section; belongs to the transferase hexapeptide repeat family.</text>
</comment>
<feature type="domain" description="FHA" evidence="19">
    <location>
        <begin position="300"/>
        <end position="362"/>
    </location>
</feature>
<evidence type="ECO:0000256" key="1">
    <source>
        <dbReference type="ARBA" id="ARBA00004496"/>
    </source>
</evidence>
<keyword evidence="11 18" id="KW-0573">Peptidoglycan synthesis</keyword>
<feature type="binding site" evidence="18">
    <location>
        <position position="148"/>
    </location>
    <ligand>
        <name>UDP-N-acetyl-alpha-D-glucosamine</name>
        <dbReference type="ChEBI" id="CHEBI:57705"/>
    </ligand>
</feature>
<evidence type="ECO:0000256" key="9">
    <source>
        <dbReference type="ARBA" id="ARBA00022842"/>
    </source>
</evidence>
<keyword evidence="4 18" id="KW-0963">Cytoplasm</keyword>
<dbReference type="InterPro" id="IPR018357">
    <property type="entry name" value="Hexapep_transf_CS"/>
</dbReference>
<dbReference type="GO" id="GO:0016020">
    <property type="term" value="C:membrane"/>
    <property type="evidence" value="ECO:0007669"/>
    <property type="project" value="GOC"/>
</dbReference>
<dbReference type="NCBIfam" id="TIGR01173">
    <property type="entry name" value="glmU"/>
    <property type="match status" value="1"/>
</dbReference>
<feature type="region of interest" description="Pyrophosphorylase" evidence="18">
    <location>
        <begin position="1"/>
        <end position="239"/>
    </location>
</feature>
<comment type="catalytic activity">
    <reaction evidence="15 18">
        <text>alpha-D-glucosamine 1-phosphate + acetyl-CoA = N-acetyl-alpha-D-glucosamine 1-phosphate + CoA + H(+)</text>
        <dbReference type="Rhea" id="RHEA:13725"/>
        <dbReference type="ChEBI" id="CHEBI:15378"/>
        <dbReference type="ChEBI" id="CHEBI:57287"/>
        <dbReference type="ChEBI" id="CHEBI:57288"/>
        <dbReference type="ChEBI" id="CHEBI:57776"/>
        <dbReference type="ChEBI" id="CHEBI:58516"/>
        <dbReference type="EC" id="2.3.1.157"/>
    </reaction>
</comment>
<dbReference type="PANTHER" id="PTHR43584:SF3">
    <property type="entry name" value="BIFUNCTIONAL PROTEIN GLMU"/>
    <property type="match status" value="1"/>
</dbReference>
<dbReference type="Gene3D" id="3.90.550.10">
    <property type="entry name" value="Spore Coat Polysaccharide Biosynthesis Protein SpsA, Chain A"/>
    <property type="match status" value="1"/>
</dbReference>
<comment type="subcellular location">
    <subcellularLocation>
        <location evidence="1 18">Cytoplasm</location>
    </subcellularLocation>
</comment>
<feature type="binding site" evidence="18">
    <location>
        <position position="81"/>
    </location>
    <ligand>
        <name>UDP-N-acetyl-alpha-D-glucosamine</name>
        <dbReference type="ChEBI" id="CHEBI:57705"/>
    </ligand>
</feature>
<dbReference type="OrthoDB" id="9775031at2"/>
<comment type="pathway">
    <text evidence="18">Nucleotide-sugar biosynthesis; UDP-N-acetyl-alpha-D-glucosamine biosynthesis; UDP-N-acetyl-alpha-D-glucosamine from N-acetyl-alpha-D-glucosamine 1-phosphate: step 1/1.</text>
</comment>
<dbReference type="PROSITE" id="PS00101">
    <property type="entry name" value="HEXAPEP_TRANSFERASES"/>
    <property type="match status" value="1"/>
</dbReference>
<dbReference type="EMBL" id="PPCV01000002">
    <property type="protein sequence ID" value="RXW33050.1"/>
    <property type="molecule type" value="Genomic_DNA"/>
</dbReference>
<evidence type="ECO:0000256" key="11">
    <source>
        <dbReference type="ARBA" id="ARBA00022984"/>
    </source>
</evidence>
<keyword evidence="14 18" id="KW-0961">Cell wall biogenesis/degradation</keyword>
<evidence type="ECO:0000256" key="13">
    <source>
        <dbReference type="ARBA" id="ARBA00023315"/>
    </source>
</evidence>
<reference evidence="20 21" key="1">
    <citation type="submission" date="2018-01" db="EMBL/GenBank/DDBJ databases">
        <title>Lactibacter flavus gen. nov., sp. nov., a novel bacterium of the family Propionibacteriaceae isolated from raw milk and dairy products.</title>
        <authorList>
            <person name="Wenning M."/>
            <person name="Breitenwieser F."/>
            <person name="Huptas C."/>
            <person name="von Neubeck M."/>
            <person name="Busse H.-J."/>
            <person name="Scherer S."/>
        </authorList>
    </citation>
    <scope>NUCLEOTIDE SEQUENCE [LARGE SCALE GENOMIC DNA]</scope>
    <source>
        <strain evidence="20 21">VG341</strain>
    </source>
</reference>
<dbReference type="Pfam" id="PF00132">
    <property type="entry name" value="Hexapep"/>
    <property type="match status" value="1"/>
</dbReference>